<feature type="domain" description="Reverse transcriptase" evidence="1">
    <location>
        <begin position="4"/>
        <end position="263"/>
    </location>
</feature>
<organism evidence="2 3">
    <name type="scientific">Polarella glacialis</name>
    <name type="common">Dinoflagellate</name>
    <dbReference type="NCBI Taxonomy" id="89957"/>
    <lineage>
        <taxon>Eukaryota</taxon>
        <taxon>Sar</taxon>
        <taxon>Alveolata</taxon>
        <taxon>Dinophyceae</taxon>
        <taxon>Suessiales</taxon>
        <taxon>Suessiaceae</taxon>
        <taxon>Polarella</taxon>
    </lineage>
</organism>
<dbReference type="OrthoDB" id="423640at2759"/>
<evidence type="ECO:0000313" key="2">
    <source>
        <dbReference type="EMBL" id="CAE8581015.1"/>
    </source>
</evidence>
<name>A0A813D0J4_POLGL</name>
<dbReference type="InterPro" id="IPR000477">
    <property type="entry name" value="RT_dom"/>
</dbReference>
<sequence>MFNIIESTQQWPFALTTAYVAAIPKDEHRLRLLGITPQVYRTWARARVQDLSDWVKAWIGDDLHGGCQGWSTITASLDIVLELSRAIIDDEDFCGTSLDYTACFDRVDANLCIQLLVKLGLPSTLGDTIKAFYANLQKTVKIGATISSPLASPAGILQGCPFSALLLSALMVTWVKFARTHVQPEEELNLSVYLDDRHVAAPNAITVAKVLEVSVEFDRLANGILNESKTQIYGTPSSTMTPITEVMPQAVRVDRVWTLGFSLPTGADNGNVDIGKMQARVDKATRVAEKAQHLPHDIRIRALESCFPAVLEYGVEFLPHTFDNLRKLKGAIAKAVWGGKRPGASPQVVWTLLYKGHRLLPLYRPIQEVIRLLYDMIQNADARHQATIADLVNKVRGLSRRSARTPFHVIQTECSAFRWRWTSWHVIHVLTAGAEFKRIDLLEPRWHRHAQVIREGVRFHIWRTGPATSPTPCLMIPGGGWFSGIIFLESFFGPQ</sequence>
<proteinExistence type="predicted"/>
<evidence type="ECO:0000313" key="3">
    <source>
        <dbReference type="Proteomes" id="UP000654075"/>
    </source>
</evidence>
<dbReference type="SUPFAM" id="SSF56672">
    <property type="entry name" value="DNA/RNA polymerases"/>
    <property type="match status" value="1"/>
</dbReference>
<accession>A0A813D0J4</accession>
<comment type="caution">
    <text evidence="2">The sequence shown here is derived from an EMBL/GenBank/DDBJ whole genome shotgun (WGS) entry which is preliminary data.</text>
</comment>
<keyword evidence="3" id="KW-1185">Reference proteome</keyword>
<gene>
    <name evidence="2" type="ORF">PGLA1383_LOCUS47</name>
</gene>
<dbReference type="AlphaFoldDB" id="A0A813D0J4"/>
<dbReference type="Pfam" id="PF00078">
    <property type="entry name" value="RVT_1"/>
    <property type="match status" value="1"/>
</dbReference>
<protein>
    <recommendedName>
        <fullName evidence="1">Reverse transcriptase domain-containing protein</fullName>
    </recommendedName>
</protein>
<evidence type="ECO:0000259" key="1">
    <source>
        <dbReference type="PROSITE" id="PS50878"/>
    </source>
</evidence>
<dbReference type="PROSITE" id="PS50878">
    <property type="entry name" value="RT_POL"/>
    <property type="match status" value="1"/>
</dbReference>
<dbReference type="InterPro" id="IPR043502">
    <property type="entry name" value="DNA/RNA_pol_sf"/>
</dbReference>
<reference evidence="2" key="1">
    <citation type="submission" date="2021-02" db="EMBL/GenBank/DDBJ databases">
        <authorList>
            <person name="Dougan E. K."/>
            <person name="Rhodes N."/>
            <person name="Thang M."/>
            <person name="Chan C."/>
        </authorList>
    </citation>
    <scope>NUCLEOTIDE SEQUENCE</scope>
</reference>
<dbReference type="EMBL" id="CAJNNV010000009">
    <property type="protein sequence ID" value="CAE8581015.1"/>
    <property type="molecule type" value="Genomic_DNA"/>
</dbReference>
<dbReference type="Proteomes" id="UP000654075">
    <property type="component" value="Unassembled WGS sequence"/>
</dbReference>